<evidence type="ECO:0000259" key="9">
    <source>
        <dbReference type="Pfam" id="PF01272"/>
    </source>
</evidence>
<keyword evidence="11" id="KW-0251">Elongation factor</keyword>
<evidence type="ECO:0000256" key="8">
    <source>
        <dbReference type="HAMAP-Rule" id="MF_00105"/>
    </source>
</evidence>
<gene>
    <name evidence="8" type="primary">greA</name>
    <name evidence="11" type="ORF">D6810_00560</name>
</gene>
<dbReference type="FunFam" id="1.10.287.180:FF:000001">
    <property type="entry name" value="Transcription elongation factor GreA"/>
    <property type="match status" value="1"/>
</dbReference>
<evidence type="ECO:0000313" key="12">
    <source>
        <dbReference type="Proteomes" id="UP000269410"/>
    </source>
</evidence>
<name>A0A3M0YZU1_9BACT</name>
<protein>
    <recommendedName>
        <fullName evidence="2 8">Transcription elongation factor GreA</fullName>
    </recommendedName>
    <alternativeName>
        <fullName evidence="7 8">Transcript cleavage factor GreA</fullName>
    </alternativeName>
</protein>
<dbReference type="InterPro" id="IPR036805">
    <property type="entry name" value="Tscrpt_elong_fac_GreA/B_N_sf"/>
</dbReference>
<dbReference type="AlphaFoldDB" id="A0A3M0YZU1"/>
<dbReference type="Proteomes" id="UP000269410">
    <property type="component" value="Unassembled WGS sequence"/>
</dbReference>
<organism evidence="11 12">
    <name type="scientific">Candidatus Dojkabacteria bacterium</name>
    <dbReference type="NCBI Taxonomy" id="2099670"/>
    <lineage>
        <taxon>Bacteria</taxon>
        <taxon>Candidatus Dojkabacteria</taxon>
    </lineage>
</organism>
<dbReference type="GO" id="GO:0003746">
    <property type="term" value="F:translation elongation factor activity"/>
    <property type="evidence" value="ECO:0007669"/>
    <property type="project" value="UniProtKB-KW"/>
</dbReference>
<dbReference type="GO" id="GO:0032784">
    <property type="term" value="P:regulation of DNA-templated transcription elongation"/>
    <property type="evidence" value="ECO:0007669"/>
    <property type="project" value="UniProtKB-UniRule"/>
</dbReference>
<proteinExistence type="inferred from homology"/>
<accession>A0A3M0YZU1</accession>
<evidence type="ECO:0000259" key="10">
    <source>
        <dbReference type="Pfam" id="PF03449"/>
    </source>
</evidence>
<dbReference type="GO" id="GO:0006354">
    <property type="term" value="P:DNA-templated transcription elongation"/>
    <property type="evidence" value="ECO:0007669"/>
    <property type="project" value="TreeGrafter"/>
</dbReference>
<sequence>MARPKKKQSSSDGKLQLTKAAYEELQRELKERIEVTRVEIANELAVARELGDLSENHAYQVVMEKKELNENRILELESILAIAEVVEDTTYDNIVSIGDTVELQNVSTDERRIVQLIGTEETMASDSAQGRISVDSPVGSAILGAKVGDLVRVVLPKKTVEYKILRIL</sequence>
<dbReference type="EMBL" id="RFKV01000020">
    <property type="protein sequence ID" value="RMD77579.1"/>
    <property type="molecule type" value="Genomic_DNA"/>
</dbReference>
<keyword evidence="3 8" id="KW-0805">Transcription regulation</keyword>
<evidence type="ECO:0000256" key="7">
    <source>
        <dbReference type="ARBA" id="ARBA00030776"/>
    </source>
</evidence>
<evidence type="ECO:0000256" key="5">
    <source>
        <dbReference type="ARBA" id="ARBA00023163"/>
    </source>
</evidence>
<dbReference type="PANTHER" id="PTHR30437">
    <property type="entry name" value="TRANSCRIPTION ELONGATION FACTOR GREA"/>
    <property type="match status" value="1"/>
</dbReference>
<dbReference type="SUPFAM" id="SSF54534">
    <property type="entry name" value="FKBP-like"/>
    <property type="match status" value="1"/>
</dbReference>
<dbReference type="Pfam" id="PF01272">
    <property type="entry name" value="GreA_GreB"/>
    <property type="match status" value="1"/>
</dbReference>
<evidence type="ECO:0000256" key="3">
    <source>
        <dbReference type="ARBA" id="ARBA00023015"/>
    </source>
</evidence>
<dbReference type="InterPro" id="IPR022691">
    <property type="entry name" value="Tscrpt_elong_fac_GreA/B_N"/>
</dbReference>
<feature type="domain" description="Transcription elongation factor GreA/GreB C-terminal" evidence="9">
    <location>
        <begin position="93"/>
        <end position="167"/>
    </location>
</feature>
<comment type="function">
    <text evidence="6 8">Necessary for efficient RNA polymerase transcription elongation past template-encoded arresting sites. The arresting sites in DNA have the property of trapping a certain fraction of elongating RNA polymerases that pass through, resulting in locked ternary complexes. Cleavage of the nascent transcript by cleavage factors such as GreA or GreB allows the resumption of elongation from the new 3'terminus. GreA releases sequences of 2 to 3 nucleotides.</text>
</comment>
<dbReference type="InterPro" id="IPR018151">
    <property type="entry name" value="TF_GreA/GreB_CS"/>
</dbReference>
<dbReference type="InterPro" id="IPR001437">
    <property type="entry name" value="Tscrpt_elong_fac_GreA/B_C"/>
</dbReference>
<dbReference type="GO" id="GO:0070063">
    <property type="term" value="F:RNA polymerase binding"/>
    <property type="evidence" value="ECO:0007669"/>
    <property type="project" value="InterPro"/>
</dbReference>
<dbReference type="Pfam" id="PF03449">
    <property type="entry name" value="GreA_GreB_N"/>
    <property type="match status" value="1"/>
</dbReference>
<dbReference type="PROSITE" id="PS00830">
    <property type="entry name" value="GREAB_2"/>
    <property type="match status" value="1"/>
</dbReference>
<dbReference type="HAMAP" id="MF_00105">
    <property type="entry name" value="GreA_GreB"/>
    <property type="match status" value="1"/>
</dbReference>
<comment type="similarity">
    <text evidence="1 8">Belongs to the GreA/GreB family.</text>
</comment>
<keyword evidence="11" id="KW-0648">Protein biosynthesis</keyword>
<evidence type="ECO:0000313" key="11">
    <source>
        <dbReference type="EMBL" id="RMD77579.1"/>
    </source>
</evidence>
<dbReference type="SUPFAM" id="SSF46557">
    <property type="entry name" value="GreA transcript cleavage protein, N-terminal domain"/>
    <property type="match status" value="1"/>
</dbReference>
<dbReference type="PANTHER" id="PTHR30437:SF4">
    <property type="entry name" value="TRANSCRIPTION ELONGATION FACTOR GREA"/>
    <property type="match status" value="1"/>
</dbReference>
<dbReference type="InterPro" id="IPR023459">
    <property type="entry name" value="Tscrpt_elong_fac_GreA/B_fam"/>
</dbReference>
<dbReference type="InterPro" id="IPR036953">
    <property type="entry name" value="GreA/GreB_C_sf"/>
</dbReference>
<dbReference type="Gene3D" id="3.10.50.30">
    <property type="entry name" value="Transcription elongation factor, GreA/GreB, C-terminal domain"/>
    <property type="match status" value="1"/>
</dbReference>
<comment type="caution">
    <text evidence="11">The sequence shown here is derived from an EMBL/GenBank/DDBJ whole genome shotgun (WGS) entry which is preliminary data.</text>
</comment>
<dbReference type="InterPro" id="IPR028624">
    <property type="entry name" value="Tscrpt_elong_fac_GreA/B"/>
</dbReference>
<dbReference type="PIRSF" id="PIRSF006092">
    <property type="entry name" value="GreA_GreB"/>
    <property type="match status" value="1"/>
</dbReference>
<feature type="domain" description="Transcription elongation factor GreA/GreB N-terminal" evidence="10">
    <location>
        <begin position="16"/>
        <end position="85"/>
    </location>
</feature>
<reference evidence="11 12" key="1">
    <citation type="submission" date="2018-10" db="EMBL/GenBank/DDBJ databases">
        <title>Thermophilic Lithotrophy and Phototrophy in an Intertidal, Iron-rich, Geothermal Spring.</title>
        <authorList>
            <person name="Ward L.M."/>
            <person name="Idei A."/>
            <person name="Nakagawa M."/>
            <person name="Ueno Y."/>
            <person name="Fischer W."/>
            <person name="Mcglynn S.E."/>
        </authorList>
    </citation>
    <scope>NUCLEOTIDE SEQUENCE [LARGE SCALE GENOMIC DNA]</scope>
    <source>
        <strain evidence="11">J137</strain>
    </source>
</reference>
<evidence type="ECO:0000256" key="2">
    <source>
        <dbReference type="ARBA" id="ARBA00013729"/>
    </source>
</evidence>
<evidence type="ECO:0000256" key="4">
    <source>
        <dbReference type="ARBA" id="ARBA00023125"/>
    </source>
</evidence>
<evidence type="ECO:0000256" key="6">
    <source>
        <dbReference type="ARBA" id="ARBA00024916"/>
    </source>
</evidence>
<evidence type="ECO:0000256" key="1">
    <source>
        <dbReference type="ARBA" id="ARBA00008213"/>
    </source>
</evidence>
<dbReference type="Gene3D" id="1.10.287.180">
    <property type="entry name" value="Transcription elongation factor, GreA/GreB, N-terminal domain"/>
    <property type="match status" value="1"/>
</dbReference>
<dbReference type="GO" id="GO:0003677">
    <property type="term" value="F:DNA binding"/>
    <property type="evidence" value="ECO:0007669"/>
    <property type="project" value="UniProtKB-UniRule"/>
</dbReference>
<keyword evidence="4 8" id="KW-0238">DNA-binding</keyword>
<keyword evidence="5 8" id="KW-0804">Transcription</keyword>